<keyword evidence="2" id="KW-1185">Reference proteome</keyword>
<accession>A0A9P7XKN6</accession>
<sequence length="254" mass="28744">MRKLRDKDEVQVVYRWRHNHDDSAKARSKMPLSGIELEWVKKMAADGLDWKSIKARLRLDNWSLRQLEDQESLQTLPPCLYMLYDDVRTVVYRNRTQLSRKAVSPSYSVKLWLEQIKDEGGKSMFKDEAAQNKNHYLFAWCTRFQLKILKDNTTIVSRVIETDYPLTTLNLCGNSIGSNGTQALSEALKTNSTLTTLDLWNNSIGDNGAHALSEALKTNSTLTTLTLQDNSIGPNGAQALSEARNTNSTVTIFG</sequence>
<evidence type="ECO:0000313" key="1">
    <source>
        <dbReference type="EMBL" id="KAG9062253.1"/>
    </source>
</evidence>
<dbReference type="SMART" id="SM00368">
    <property type="entry name" value="LRR_RI"/>
    <property type="match status" value="3"/>
</dbReference>
<evidence type="ECO:0008006" key="3">
    <source>
        <dbReference type="Google" id="ProtNLM"/>
    </source>
</evidence>
<gene>
    <name evidence="1" type="ORF">KI688_006585</name>
</gene>
<dbReference type="OrthoDB" id="2444301at2759"/>
<dbReference type="AlphaFoldDB" id="A0A9P7XKN6"/>
<dbReference type="Proteomes" id="UP000707451">
    <property type="component" value="Unassembled WGS sequence"/>
</dbReference>
<proteinExistence type="predicted"/>
<dbReference type="InterPro" id="IPR052394">
    <property type="entry name" value="LRR-containing"/>
</dbReference>
<name>A0A9P7XKN6_9FUNG</name>
<dbReference type="PANTHER" id="PTHR24114:SF2">
    <property type="entry name" value="F-BOX DOMAIN-CONTAINING PROTEIN-RELATED"/>
    <property type="match status" value="1"/>
</dbReference>
<comment type="caution">
    <text evidence="1">The sequence shown here is derived from an EMBL/GenBank/DDBJ whole genome shotgun (WGS) entry which is preliminary data.</text>
</comment>
<evidence type="ECO:0000313" key="2">
    <source>
        <dbReference type="Proteomes" id="UP000707451"/>
    </source>
</evidence>
<dbReference type="EMBL" id="JAHRHY010000020">
    <property type="protein sequence ID" value="KAG9062253.1"/>
    <property type="molecule type" value="Genomic_DNA"/>
</dbReference>
<organism evidence="1 2">
    <name type="scientific">Linnemannia hyalina</name>
    <dbReference type="NCBI Taxonomy" id="64524"/>
    <lineage>
        <taxon>Eukaryota</taxon>
        <taxon>Fungi</taxon>
        <taxon>Fungi incertae sedis</taxon>
        <taxon>Mucoromycota</taxon>
        <taxon>Mortierellomycotina</taxon>
        <taxon>Mortierellomycetes</taxon>
        <taxon>Mortierellales</taxon>
        <taxon>Mortierellaceae</taxon>
        <taxon>Linnemannia</taxon>
    </lineage>
</organism>
<dbReference type="SUPFAM" id="SSF52047">
    <property type="entry name" value="RNI-like"/>
    <property type="match status" value="1"/>
</dbReference>
<reference evidence="1" key="1">
    <citation type="submission" date="2021-06" db="EMBL/GenBank/DDBJ databases">
        <title>Genome Sequence of Mortierella hyaline Strain SCG-10, a Cold-Adapted, Nitrate-Reducing Fungus Isolated from Soil in Minnesota, USA.</title>
        <authorList>
            <person name="Aldossari N."/>
        </authorList>
    </citation>
    <scope>NUCLEOTIDE SEQUENCE</scope>
    <source>
        <strain evidence="1">SCG-10</strain>
    </source>
</reference>
<dbReference type="Gene3D" id="3.80.10.10">
    <property type="entry name" value="Ribonuclease Inhibitor"/>
    <property type="match status" value="1"/>
</dbReference>
<dbReference type="Pfam" id="PF13516">
    <property type="entry name" value="LRR_6"/>
    <property type="match status" value="3"/>
</dbReference>
<dbReference type="InterPro" id="IPR001611">
    <property type="entry name" value="Leu-rich_rpt"/>
</dbReference>
<protein>
    <recommendedName>
        <fullName evidence="3">RNI-like protein</fullName>
    </recommendedName>
</protein>
<dbReference type="InterPro" id="IPR032675">
    <property type="entry name" value="LRR_dom_sf"/>
</dbReference>
<dbReference type="PANTHER" id="PTHR24114">
    <property type="entry name" value="LEUCINE RICH REPEAT FAMILY PROTEIN"/>
    <property type="match status" value="1"/>
</dbReference>